<organism evidence="3">
    <name type="scientific">Angiostrongylus costaricensis</name>
    <name type="common">Nematode worm</name>
    <dbReference type="NCBI Taxonomy" id="334426"/>
    <lineage>
        <taxon>Eukaryota</taxon>
        <taxon>Metazoa</taxon>
        <taxon>Ecdysozoa</taxon>
        <taxon>Nematoda</taxon>
        <taxon>Chromadorea</taxon>
        <taxon>Rhabditida</taxon>
        <taxon>Rhabditina</taxon>
        <taxon>Rhabditomorpha</taxon>
        <taxon>Strongyloidea</taxon>
        <taxon>Metastrongylidae</taxon>
        <taxon>Angiostrongylus</taxon>
    </lineage>
</organism>
<evidence type="ECO:0000313" key="1">
    <source>
        <dbReference type="EMBL" id="VDM64342.1"/>
    </source>
</evidence>
<reference evidence="3" key="1">
    <citation type="submission" date="2017-02" db="UniProtKB">
        <authorList>
            <consortium name="WormBaseParasite"/>
        </authorList>
    </citation>
    <scope>IDENTIFICATION</scope>
</reference>
<keyword evidence="2" id="KW-1185">Reference proteome</keyword>
<gene>
    <name evidence="1" type="ORF">ACOC_LOCUS12757</name>
</gene>
<evidence type="ECO:0000313" key="2">
    <source>
        <dbReference type="Proteomes" id="UP000267027"/>
    </source>
</evidence>
<dbReference type="WBParaSite" id="ACOC_0001275601-mRNA-1">
    <property type="protein sequence ID" value="ACOC_0001275601-mRNA-1"/>
    <property type="gene ID" value="ACOC_0001275601"/>
</dbReference>
<evidence type="ECO:0000313" key="3">
    <source>
        <dbReference type="WBParaSite" id="ACOC_0001275601-mRNA-1"/>
    </source>
</evidence>
<sequence length="202" mass="22915">MREIRELINSETIRLSASDKEGEFVVILRQLDVEIIEELLSDATLYRPSSEKEYKSQYRKLNNQWVSVAKATGLKSPVILHHKIDKPTCPVLYLLIKTHKLVSPDDHASTNPSSFKVGPIISCVDGPTDRITWFLSLILTQLLKHIPAHLTNTQMFLERLRNAFPNNGYVLESFDVTALYTNVSNGSAMQATSNFLLNMKKE</sequence>
<name>A0A0R3Q184_ANGCS</name>
<dbReference type="OrthoDB" id="7762381at2759"/>
<reference evidence="1 2" key="2">
    <citation type="submission" date="2018-11" db="EMBL/GenBank/DDBJ databases">
        <authorList>
            <consortium name="Pathogen Informatics"/>
        </authorList>
    </citation>
    <scope>NUCLEOTIDE SEQUENCE [LARGE SCALE GENOMIC DNA]</scope>
    <source>
        <strain evidence="1 2">Costa Rica</strain>
    </source>
</reference>
<dbReference type="Proteomes" id="UP000267027">
    <property type="component" value="Unassembled WGS sequence"/>
</dbReference>
<proteinExistence type="predicted"/>
<accession>A0A0R3Q184</accession>
<dbReference type="EMBL" id="UYYA01005204">
    <property type="protein sequence ID" value="VDM64342.1"/>
    <property type="molecule type" value="Genomic_DNA"/>
</dbReference>
<dbReference type="AlphaFoldDB" id="A0A0R3Q184"/>
<protein>
    <submittedName>
        <fullName evidence="3">Reverse transcriptase domain-containing protein</fullName>
    </submittedName>
</protein>